<feature type="chain" id="PRO_5045193021" description="Right handed beta helix domain-containing protein" evidence="1">
    <location>
        <begin position="28"/>
        <end position="373"/>
    </location>
</feature>
<reference evidence="2 3" key="1">
    <citation type="submission" date="2020-10" db="EMBL/GenBank/DDBJ databases">
        <authorList>
            <person name="Peeters C."/>
        </authorList>
    </citation>
    <scope>NUCLEOTIDE SEQUENCE [LARGE SCALE GENOMIC DNA]</scope>
    <source>
        <strain evidence="2 3">LMG 28140</strain>
    </source>
</reference>
<feature type="signal peptide" evidence="1">
    <location>
        <begin position="1"/>
        <end position="27"/>
    </location>
</feature>
<evidence type="ECO:0000313" key="3">
    <source>
        <dbReference type="Proteomes" id="UP000598032"/>
    </source>
</evidence>
<keyword evidence="3" id="KW-1185">Reference proteome</keyword>
<accession>A0ABM8NGZ1</accession>
<dbReference type="SUPFAM" id="SSF51126">
    <property type="entry name" value="Pectin lyase-like"/>
    <property type="match status" value="1"/>
</dbReference>
<protein>
    <recommendedName>
        <fullName evidence="4">Right handed beta helix domain-containing protein</fullName>
    </recommendedName>
</protein>
<sequence>MTHRRQLVLTILCSAAAWATRPFHALAASTWDQASVASFPARGSDDTERLLAAFHWLQTEQNRMLVLDTTRYVVSSRIGLTNAQNFRIEGNGATIAAADSMPVQDGFQILHFEGCTDGEIDNLNIDGNRSNRSPAEVPAHSVQIYSSCARLTFHTVRSDNAAVDGFYVASQSPDTLAALPTDIAFRSCTANNAYRNNLTLINSNRFRDYDGVYTNANGTLPMAGADFEPNDSRDLGNIDVQCFGTQCNNNTGPGFQVDGQNTHVILNNVVADANAFGGIVGSWGYLEIEGITLENYGSSVRRGIIDAFDNSGQTIINNVVARNCNTGSSKPIIYVHPVHSLSVIVNNVQVVESSSMVYDGSSDVQISGVSILP</sequence>
<evidence type="ECO:0000256" key="1">
    <source>
        <dbReference type="SAM" id="SignalP"/>
    </source>
</evidence>
<dbReference type="InterPro" id="IPR012334">
    <property type="entry name" value="Pectin_lyas_fold"/>
</dbReference>
<name>A0ABM8NGZ1_9BURK</name>
<evidence type="ECO:0000313" key="2">
    <source>
        <dbReference type="EMBL" id="CAD6524710.1"/>
    </source>
</evidence>
<dbReference type="InterPro" id="IPR011050">
    <property type="entry name" value="Pectin_lyase_fold/virulence"/>
</dbReference>
<gene>
    <name evidence="2" type="ORF">LMG28140_01670</name>
</gene>
<dbReference type="Gene3D" id="2.160.20.10">
    <property type="entry name" value="Single-stranded right-handed beta-helix, Pectin lyase-like"/>
    <property type="match status" value="1"/>
</dbReference>
<evidence type="ECO:0008006" key="4">
    <source>
        <dbReference type="Google" id="ProtNLM"/>
    </source>
</evidence>
<comment type="caution">
    <text evidence="2">The sequence shown here is derived from an EMBL/GenBank/DDBJ whole genome shotgun (WGS) entry which is preliminary data.</text>
</comment>
<dbReference type="Proteomes" id="UP000598032">
    <property type="component" value="Unassembled WGS sequence"/>
</dbReference>
<dbReference type="EMBL" id="CAJHCP010000003">
    <property type="protein sequence ID" value="CAD6524710.1"/>
    <property type="molecule type" value="Genomic_DNA"/>
</dbReference>
<proteinExistence type="predicted"/>
<organism evidence="2 3">
    <name type="scientific">Paraburkholderia metrosideri</name>
    <dbReference type="NCBI Taxonomy" id="580937"/>
    <lineage>
        <taxon>Bacteria</taxon>
        <taxon>Pseudomonadati</taxon>
        <taxon>Pseudomonadota</taxon>
        <taxon>Betaproteobacteria</taxon>
        <taxon>Burkholderiales</taxon>
        <taxon>Burkholderiaceae</taxon>
        <taxon>Paraburkholderia</taxon>
    </lineage>
</organism>
<keyword evidence="1" id="KW-0732">Signal</keyword>